<dbReference type="AlphaFoldDB" id="Q7RVZ5"/>
<dbReference type="PaxDb" id="5141-EFNCRP00000009441"/>
<keyword evidence="2" id="KW-1185">Reference proteome</keyword>
<sequence length="300" mass="31756">MSSPQLNVPEESPTSIPATAFSLMSIDMDLASSSTNGTGTGTPSDNVPSINLNYFPNNNHMAPSAISNGFHSMSASVGAIPAENSNQNKGRVDFIEFTNFLNDVAANQRQGSGTLPDAVLVRYPTLFPDMADINPVDPVNPAPATVPNATSATAVANTNGITNGVTHGITNGITNSTTNSTTNGITNCTTNANANLNTSTTLPAPPIQVTLHVHLTSIPVQDTLGQQSLVLSGLRFQDAGDWRVYIYAARNERVVWSIDAGVVKVVNPATWDGVVAGLGRRPDLSSDEKMLLRRVGRWWE</sequence>
<evidence type="ECO:0000313" key="2">
    <source>
        <dbReference type="Proteomes" id="UP000001805"/>
    </source>
</evidence>
<protein>
    <submittedName>
        <fullName evidence="1">Uncharacterized protein</fullName>
    </submittedName>
</protein>
<organism evidence="1 2">
    <name type="scientific">Neurospora crassa (strain ATCC 24698 / 74-OR23-1A / CBS 708.71 / DSM 1257 / FGSC 987)</name>
    <dbReference type="NCBI Taxonomy" id="367110"/>
    <lineage>
        <taxon>Eukaryota</taxon>
        <taxon>Fungi</taxon>
        <taxon>Dikarya</taxon>
        <taxon>Ascomycota</taxon>
        <taxon>Pezizomycotina</taxon>
        <taxon>Sordariomycetes</taxon>
        <taxon>Sordariomycetidae</taxon>
        <taxon>Sordariales</taxon>
        <taxon>Sordariaceae</taxon>
        <taxon>Neurospora</taxon>
    </lineage>
</organism>
<reference evidence="1 2" key="1">
    <citation type="journal article" date="2003" name="Nature">
        <title>The genome sequence of the filamentous fungus Neurospora crassa.</title>
        <authorList>
            <person name="Galagan J.E."/>
            <person name="Calvo S.E."/>
            <person name="Borkovich K.A."/>
            <person name="Selker E.U."/>
            <person name="Read N.D."/>
            <person name="Jaffe D."/>
            <person name="FitzHugh W."/>
            <person name="Ma L.J."/>
            <person name="Smirnov S."/>
            <person name="Purcell S."/>
            <person name="Rehman B."/>
            <person name="Elkins T."/>
            <person name="Engels R."/>
            <person name="Wang S."/>
            <person name="Nielsen C.B."/>
            <person name="Butler J."/>
            <person name="Endrizzi M."/>
            <person name="Qui D."/>
            <person name="Ianakiev P."/>
            <person name="Bell-Pedersen D."/>
            <person name="Nelson M.A."/>
            <person name="Werner-Washburne M."/>
            <person name="Selitrennikoff C.P."/>
            <person name="Kinsey J.A."/>
            <person name="Braun E.L."/>
            <person name="Zelter A."/>
            <person name="Schulte U."/>
            <person name="Kothe G.O."/>
            <person name="Jedd G."/>
            <person name="Mewes W."/>
            <person name="Staben C."/>
            <person name="Marcotte E."/>
            <person name="Greenberg D."/>
            <person name="Roy A."/>
            <person name="Foley K."/>
            <person name="Naylor J."/>
            <person name="Stange-Thomann N."/>
            <person name="Barrett R."/>
            <person name="Gnerre S."/>
            <person name="Kamal M."/>
            <person name="Kamvysselis M."/>
            <person name="Mauceli E."/>
            <person name="Bielke C."/>
            <person name="Rudd S."/>
            <person name="Frishman D."/>
            <person name="Krystofova S."/>
            <person name="Rasmussen C."/>
            <person name="Metzenberg R.L."/>
            <person name="Perkins D.D."/>
            <person name="Kroken S."/>
            <person name="Cogoni C."/>
            <person name="Macino G."/>
            <person name="Catcheside D."/>
            <person name="Li W."/>
            <person name="Pratt R.J."/>
            <person name="Osmani S.A."/>
            <person name="DeSouza C.P."/>
            <person name="Glass L."/>
            <person name="Orbach M.J."/>
            <person name="Berglund J.A."/>
            <person name="Voelker R."/>
            <person name="Yarden O."/>
            <person name="Plamann M."/>
            <person name="Seiler S."/>
            <person name="Dunlap J."/>
            <person name="Radford A."/>
            <person name="Aramayo R."/>
            <person name="Natvig D.O."/>
            <person name="Alex L.A."/>
            <person name="Mannhaupt G."/>
            <person name="Ebbole D.J."/>
            <person name="Freitag M."/>
            <person name="Paulsen I."/>
            <person name="Sachs M.S."/>
            <person name="Lander E.S."/>
            <person name="Nusbaum C."/>
            <person name="Birren B."/>
        </authorList>
    </citation>
    <scope>NUCLEOTIDE SEQUENCE [LARGE SCALE GENOMIC DNA]</scope>
    <source>
        <strain evidence="2">ATCC 24698 / 74-OR23-1A / CBS 708.71 / DSM 1257 / FGSC 987</strain>
    </source>
</reference>
<dbReference type="VEuPathDB" id="FungiDB:NCU09605"/>
<dbReference type="KEGG" id="ncr:NCU09605"/>
<dbReference type="InParanoid" id="Q7RVZ5"/>
<dbReference type="Proteomes" id="UP000001805">
    <property type="component" value="Chromosome 6, Linkage Group II"/>
</dbReference>
<dbReference type="OrthoDB" id="10411226at2759"/>
<dbReference type="EMBL" id="CM002237">
    <property type="protein sequence ID" value="EAA34133.3"/>
    <property type="molecule type" value="Genomic_DNA"/>
</dbReference>
<accession>Q7RVZ5</accession>
<gene>
    <name evidence="1" type="ORF">NCU09605</name>
</gene>
<dbReference type="GeneID" id="3879518"/>
<dbReference type="HOGENOM" id="CLU_061613_0_0_1"/>
<name>Q7RVZ5_NEUCR</name>
<evidence type="ECO:0000313" key="1">
    <source>
        <dbReference type="EMBL" id="EAA34133.3"/>
    </source>
</evidence>
<dbReference type="RefSeq" id="XP_963369.3">
    <property type="nucleotide sequence ID" value="XM_958276.3"/>
</dbReference>
<proteinExistence type="predicted"/>